<feature type="compositionally biased region" description="Polar residues" evidence="2">
    <location>
        <begin position="46"/>
        <end position="60"/>
    </location>
</feature>
<feature type="compositionally biased region" description="Acidic residues" evidence="2">
    <location>
        <begin position="82"/>
        <end position="105"/>
    </location>
</feature>
<accession>L8GV57</accession>
<dbReference type="EMBL" id="KB007981">
    <property type="protein sequence ID" value="ELR16890.1"/>
    <property type="molecule type" value="Genomic_DNA"/>
</dbReference>
<gene>
    <name evidence="4" type="ORF">ACA1_042810</name>
</gene>
<feature type="chain" id="PRO_5003990456" evidence="3">
    <location>
        <begin position="29"/>
        <end position="130"/>
    </location>
</feature>
<sequence>MKKNTEGSLPRWVLLAVCMAFFASAAQSAYIAKELINDTSNSFIISQGDGSTASDNTGFSMASGDFDGDGYEDALIGAYNYNDDEDEEEEEDDDEEEDEEEDEEVDKQKQVDEDGDERGKKLKMRKRGLA</sequence>
<dbReference type="KEGG" id="acan:ACA1_042810"/>
<dbReference type="InterPro" id="IPR013517">
    <property type="entry name" value="FG-GAP"/>
</dbReference>
<keyword evidence="5" id="KW-1185">Reference proteome</keyword>
<evidence type="ECO:0000256" key="1">
    <source>
        <dbReference type="ARBA" id="ARBA00022729"/>
    </source>
</evidence>
<proteinExistence type="predicted"/>
<name>L8GV57_ACACF</name>
<dbReference type="AlphaFoldDB" id="L8GV57"/>
<feature type="signal peptide" evidence="3">
    <location>
        <begin position="1"/>
        <end position="28"/>
    </location>
</feature>
<dbReference type="RefSeq" id="XP_004338903.1">
    <property type="nucleotide sequence ID" value="XM_004338855.1"/>
</dbReference>
<dbReference type="VEuPathDB" id="AmoebaDB:ACA1_042810"/>
<dbReference type="Pfam" id="PF01839">
    <property type="entry name" value="FG-GAP"/>
    <property type="match status" value="1"/>
</dbReference>
<feature type="compositionally biased region" description="Basic residues" evidence="2">
    <location>
        <begin position="120"/>
        <end position="130"/>
    </location>
</feature>
<dbReference type="Proteomes" id="UP000011083">
    <property type="component" value="Unassembled WGS sequence"/>
</dbReference>
<evidence type="ECO:0000313" key="4">
    <source>
        <dbReference type="EMBL" id="ELR16890.1"/>
    </source>
</evidence>
<dbReference type="SUPFAM" id="SSF69318">
    <property type="entry name" value="Integrin alpha N-terminal domain"/>
    <property type="match status" value="1"/>
</dbReference>
<reference evidence="4 5" key="1">
    <citation type="journal article" date="2013" name="Genome Biol.">
        <title>Genome of Acanthamoeba castellanii highlights extensive lateral gene transfer and early evolution of tyrosine kinase signaling.</title>
        <authorList>
            <person name="Clarke M."/>
            <person name="Lohan A.J."/>
            <person name="Liu B."/>
            <person name="Lagkouvardos I."/>
            <person name="Roy S."/>
            <person name="Zafar N."/>
            <person name="Bertelli C."/>
            <person name="Schilde C."/>
            <person name="Kianianmomeni A."/>
            <person name="Burglin T.R."/>
            <person name="Frech C."/>
            <person name="Turcotte B."/>
            <person name="Kopec K.O."/>
            <person name="Synnott J.M."/>
            <person name="Choo C."/>
            <person name="Paponov I."/>
            <person name="Finkler A."/>
            <person name="Soon Heng Tan C."/>
            <person name="Hutchins A.P."/>
            <person name="Weinmeier T."/>
            <person name="Rattei T."/>
            <person name="Chu J.S."/>
            <person name="Gimenez G."/>
            <person name="Irimia M."/>
            <person name="Rigden D.J."/>
            <person name="Fitzpatrick D.A."/>
            <person name="Lorenzo-Morales J."/>
            <person name="Bateman A."/>
            <person name="Chiu C.H."/>
            <person name="Tang P."/>
            <person name="Hegemann P."/>
            <person name="Fromm H."/>
            <person name="Raoult D."/>
            <person name="Greub G."/>
            <person name="Miranda-Saavedra D."/>
            <person name="Chen N."/>
            <person name="Nash P."/>
            <person name="Ginger M.L."/>
            <person name="Horn M."/>
            <person name="Schaap P."/>
            <person name="Caler L."/>
            <person name="Loftus B."/>
        </authorList>
    </citation>
    <scope>NUCLEOTIDE SEQUENCE [LARGE SCALE GENOMIC DNA]</scope>
    <source>
        <strain evidence="4 5">Neff</strain>
    </source>
</reference>
<organism evidence="4 5">
    <name type="scientific">Acanthamoeba castellanii (strain ATCC 30010 / Neff)</name>
    <dbReference type="NCBI Taxonomy" id="1257118"/>
    <lineage>
        <taxon>Eukaryota</taxon>
        <taxon>Amoebozoa</taxon>
        <taxon>Discosea</taxon>
        <taxon>Longamoebia</taxon>
        <taxon>Centramoebida</taxon>
        <taxon>Acanthamoebidae</taxon>
        <taxon>Acanthamoeba</taxon>
    </lineage>
</organism>
<dbReference type="InterPro" id="IPR028994">
    <property type="entry name" value="Integrin_alpha_N"/>
</dbReference>
<feature type="region of interest" description="Disordered" evidence="2">
    <location>
        <begin position="46"/>
        <end position="130"/>
    </location>
</feature>
<protein>
    <submittedName>
        <fullName evidence="4">Uncharacterized protein</fullName>
    </submittedName>
</protein>
<evidence type="ECO:0000256" key="3">
    <source>
        <dbReference type="SAM" id="SignalP"/>
    </source>
</evidence>
<keyword evidence="1 3" id="KW-0732">Signal</keyword>
<evidence type="ECO:0000256" key="2">
    <source>
        <dbReference type="SAM" id="MobiDB-lite"/>
    </source>
</evidence>
<dbReference type="Gene3D" id="2.130.10.130">
    <property type="entry name" value="Integrin alpha, N-terminal"/>
    <property type="match status" value="1"/>
</dbReference>
<dbReference type="GeneID" id="14917612"/>
<evidence type="ECO:0000313" key="5">
    <source>
        <dbReference type="Proteomes" id="UP000011083"/>
    </source>
</evidence>